<dbReference type="GO" id="GO:0090729">
    <property type="term" value="F:toxin activity"/>
    <property type="evidence" value="ECO:0007669"/>
    <property type="project" value="UniProtKB-KW"/>
</dbReference>
<dbReference type="Proteomes" id="UP000324705">
    <property type="component" value="Chromosome 6B"/>
</dbReference>
<dbReference type="InterPro" id="IPR036041">
    <property type="entry name" value="Ribosome-inact_prot_sf"/>
</dbReference>
<accession>A0A9R0YCT4</accession>
<dbReference type="PANTHER" id="PTHR33453:SF40">
    <property type="entry name" value="RRNA N-GLYCOSYLASE"/>
    <property type="match status" value="1"/>
</dbReference>
<dbReference type="GO" id="GO:0017148">
    <property type="term" value="P:negative regulation of translation"/>
    <property type="evidence" value="ECO:0007669"/>
    <property type="project" value="UniProtKB-KW"/>
</dbReference>
<keyword evidence="1" id="KW-0800">Toxin</keyword>
<dbReference type="GO" id="GO:0030598">
    <property type="term" value="F:rRNA N-glycosylase activity"/>
    <property type="evidence" value="ECO:0007669"/>
    <property type="project" value="UniProtKB-EC"/>
</dbReference>
<organism evidence="4 5">
    <name type="scientific">Triticum turgidum subsp. durum</name>
    <name type="common">Durum wheat</name>
    <name type="synonym">Triticum durum</name>
    <dbReference type="NCBI Taxonomy" id="4567"/>
    <lineage>
        <taxon>Eukaryota</taxon>
        <taxon>Viridiplantae</taxon>
        <taxon>Streptophyta</taxon>
        <taxon>Embryophyta</taxon>
        <taxon>Tracheophyta</taxon>
        <taxon>Spermatophyta</taxon>
        <taxon>Magnoliopsida</taxon>
        <taxon>Liliopsida</taxon>
        <taxon>Poales</taxon>
        <taxon>Poaceae</taxon>
        <taxon>BOP clade</taxon>
        <taxon>Pooideae</taxon>
        <taxon>Triticodae</taxon>
        <taxon>Triticeae</taxon>
        <taxon>Triticinae</taxon>
        <taxon>Triticum</taxon>
    </lineage>
</organism>
<evidence type="ECO:0000313" key="5">
    <source>
        <dbReference type="Proteomes" id="UP000324705"/>
    </source>
</evidence>
<dbReference type="GO" id="GO:0006952">
    <property type="term" value="P:defense response"/>
    <property type="evidence" value="ECO:0007669"/>
    <property type="project" value="UniProtKB-KW"/>
</dbReference>
<feature type="compositionally biased region" description="Polar residues" evidence="2">
    <location>
        <begin position="340"/>
        <end position="361"/>
    </location>
</feature>
<keyword evidence="1" id="KW-0378">Hydrolase</keyword>
<proteinExistence type="inferred from homology"/>
<keyword evidence="1" id="KW-0652">Protein synthesis inhibitor</keyword>
<evidence type="ECO:0000259" key="3">
    <source>
        <dbReference type="Pfam" id="PF20241"/>
    </source>
</evidence>
<dbReference type="InterPro" id="IPR046533">
    <property type="entry name" value="DUF6598"/>
</dbReference>
<dbReference type="Gene3D" id="3.40.420.10">
    <property type="entry name" value="Ricin (A subunit), domain 1"/>
    <property type="match status" value="1"/>
</dbReference>
<dbReference type="InterPro" id="IPR016138">
    <property type="entry name" value="Ribosome_inactivat_prot_sub1"/>
</dbReference>
<protein>
    <recommendedName>
        <fullName evidence="3">DUF6598 domain-containing protein</fullName>
    </recommendedName>
</protein>
<dbReference type="Pfam" id="PF00161">
    <property type="entry name" value="RIP"/>
    <property type="match status" value="2"/>
</dbReference>
<dbReference type="AlphaFoldDB" id="A0A9R0YCT4"/>
<evidence type="ECO:0000313" key="4">
    <source>
        <dbReference type="EMBL" id="VAI52487.1"/>
    </source>
</evidence>
<feature type="region of interest" description="Disordered" evidence="2">
    <location>
        <begin position="331"/>
        <end position="385"/>
    </location>
</feature>
<keyword evidence="5" id="KW-1185">Reference proteome</keyword>
<comment type="similarity">
    <text evidence="1">Belongs to the ribosome-inactivating protein family.</text>
</comment>
<dbReference type="Pfam" id="PF20241">
    <property type="entry name" value="DUF6598"/>
    <property type="match status" value="1"/>
</dbReference>
<dbReference type="PANTHER" id="PTHR33453">
    <property type="match status" value="1"/>
</dbReference>
<reference evidence="4 5" key="1">
    <citation type="submission" date="2017-09" db="EMBL/GenBank/DDBJ databases">
        <authorList>
            <consortium name="International Durum Wheat Genome Sequencing Consortium (IDWGSC)"/>
            <person name="Milanesi L."/>
        </authorList>
    </citation>
    <scope>NUCLEOTIDE SEQUENCE [LARGE SCALE GENOMIC DNA]</scope>
    <source>
        <strain evidence="5">cv. Svevo</strain>
    </source>
</reference>
<dbReference type="InterPro" id="IPR001574">
    <property type="entry name" value="Ribosome_inactivat_prot"/>
</dbReference>
<evidence type="ECO:0000256" key="2">
    <source>
        <dbReference type="SAM" id="MobiDB-lite"/>
    </source>
</evidence>
<evidence type="ECO:0000256" key="1">
    <source>
        <dbReference type="RuleBase" id="RU004915"/>
    </source>
</evidence>
<gene>
    <name evidence="4" type="ORF">TRITD_6Bv1G001990</name>
</gene>
<name>A0A9R0YCT4_TRITD</name>
<dbReference type="EMBL" id="LT934122">
    <property type="protein sequence ID" value="VAI52487.1"/>
    <property type="molecule type" value="Genomic_DNA"/>
</dbReference>
<feature type="domain" description="DUF6598" evidence="3">
    <location>
        <begin position="398"/>
        <end position="607"/>
    </location>
</feature>
<comment type="catalytic activity">
    <reaction evidence="1">
        <text>Endohydrolysis of the N-glycosidic bond at one specific adenosine on the 28S rRNA.</text>
        <dbReference type="EC" id="3.2.2.22"/>
    </reaction>
</comment>
<dbReference type="OMA" id="FWDGYAE"/>
<sequence length="674" mass="74429">MEQDPSFTIQFGSLPPTLLHIASVAAPAAPVTGWMGEAEIANVDFNLDGDYVAFINELCEKLANNPEQAAKLDADPLTWHREHPLLPKQQRPIQPPRWLHINLTVESSNITLKVRDDTVYLIGFMNKSGRWYEFGFECLERVSGHMIDGASFLQCGVGYRDLVLDYNPIGEEQLASAIENVEDKKEAKKIIEQIVKGAASGGSDHKKLRKILGELELGMELAKAAVRRLSIYDGLGQFPLEKDIREYLACLIVMVCESARMFPYRRTVHNGWGLWSDRIVDGEVDFIWNWGRMSGMLLDCWRKSNSQLRKIGINDREAALAVVHLLRNSAPAPPRGAGSQGQQSQTPAAGSSKQEPQTEQSWFEKPSQPKAQAQQQQATSMDGQRGKTLAEVFRVSANIHLVSSITVSDGKRRQIIYRKNQGHGSGASSSVDDSQSELNALVLTGPYKAISADGSFVLQVDTSTSATATADPSRDQSRNVGAAMFWDGYAEYTRCNQVLTHNFTRAPHHNIEVTYAVLTNAVEAQVKVILFSNKIPGSTTANPARVYGKITTRLEGMDAESVLFSREREEKVEVHHDAVATLPLARSIVAVPFDSKMMVTLELHATVFGVGDIPIQQASEIHIKDDYFAMGTSSNYATVQVWVDHSPLLAGSAESQFVDHSPPLTGSTERQFEH</sequence>
<dbReference type="SUPFAM" id="SSF56371">
    <property type="entry name" value="Ribosome inactivating proteins (RIP)"/>
    <property type="match status" value="1"/>
</dbReference>
<dbReference type="Gramene" id="TRITD6Bv1G001990.1">
    <property type="protein sequence ID" value="TRITD6Bv1G001990.1"/>
    <property type="gene ID" value="TRITD6Bv1G001990"/>
</dbReference>
<keyword evidence="1" id="KW-0611">Plant defense</keyword>